<proteinExistence type="predicted"/>
<reference evidence="3 4" key="1">
    <citation type="journal article" date="2014" name="Nat. Genet.">
        <title>Genome and transcriptome of the porcine whipworm Trichuris suis.</title>
        <authorList>
            <person name="Jex A.R."/>
            <person name="Nejsum P."/>
            <person name="Schwarz E.M."/>
            <person name="Hu L."/>
            <person name="Young N.D."/>
            <person name="Hall R.S."/>
            <person name="Korhonen P.K."/>
            <person name="Liao S."/>
            <person name="Thamsborg S."/>
            <person name="Xia J."/>
            <person name="Xu P."/>
            <person name="Wang S."/>
            <person name="Scheerlinck J.P."/>
            <person name="Hofmann A."/>
            <person name="Sternberg P.W."/>
            <person name="Wang J."/>
            <person name="Gasser R.B."/>
        </authorList>
    </citation>
    <scope>NUCLEOTIDE SEQUENCE [LARGE SCALE GENOMIC DNA]</scope>
    <source>
        <strain evidence="3">DCEP-RM93F</strain>
        <strain evidence="2">DCEP-RM93M</strain>
    </source>
</reference>
<evidence type="ECO:0000256" key="1">
    <source>
        <dbReference type="SAM" id="MobiDB-lite"/>
    </source>
</evidence>
<gene>
    <name evidence="2" type="ORF">M513_01902</name>
    <name evidence="3" type="ORF">M514_01902</name>
</gene>
<accession>A0A085NTI4</accession>
<feature type="region of interest" description="Disordered" evidence="1">
    <location>
        <begin position="19"/>
        <end position="42"/>
    </location>
</feature>
<evidence type="ECO:0000313" key="3">
    <source>
        <dbReference type="EMBL" id="KFD72780.1"/>
    </source>
</evidence>
<sequence>MYPKRKALVESPMKLQERGMVNSTQPALRPGLGHAAHRKPEQKWVKLSRNISKGDGKKANIPRYNEEAVNAAVPMELSSRVALLSRFR</sequence>
<evidence type="ECO:0000313" key="4">
    <source>
        <dbReference type="Proteomes" id="UP000030764"/>
    </source>
</evidence>
<dbReference type="EMBL" id="KL363189">
    <property type="protein sequence ID" value="KFD57391.1"/>
    <property type="molecule type" value="Genomic_DNA"/>
</dbReference>
<organism evidence="3">
    <name type="scientific">Trichuris suis</name>
    <name type="common">pig whipworm</name>
    <dbReference type="NCBI Taxonomy" id="68888"/>
    <lineage>
        <taxon>Eukaryota</taxon>
        <taxon>Metazoa</taxon>
        <taxon>Ecdysozoa</taxon>
        <taxon>Nematoda</taxon>
        <taxon>Enoplea</taxon>
        <taxon>Dorylaimia</taxon>
        <taxon>Trichinellida</taxon>
        <taxon>Trichuridae</taxon>
        <taxon>Trichuris</taxon>
    </lineage>
</organism>
<name>A0A085NTI4_9BILA</name>
<dbReference type="EMBL" id="KL367476">
    <property type="protein sequence ID" value="KFD72780.1"/>
    <property type="molecule type" value="Genomic_DNA"/>
</dbReference>
<dbReference type="Proteomes" id="UP000030764">
    <property type="component" value="Unassembled WGS sequence"/>
</dbReference>
<protein>
    <submittedName>
        <fullName evidence="3">Uncharacterized protein</fullName>
    </submittedName>
</protein>
<dbReference type="AlphaFoldDB" id="A0A085NTI4"/>
<dbReference type="Proteomes" id="UP000030758">
    <property type="component" value="Unassembled WGS sequence"/>
</dbReference>
<keyword evidence="4" id="KW-1185">Reference proteome</keyword>
<evidence type="ECO:0000313" key="2">
    <source>
        <dbReference type="EMBL" id="KFD57391.1"/>
    </source>
</evidence>